<keyword evidence="3" id="KW-1185">Reference proteome</keyword>
<comment type="caution">
    <text evidence="2">The sequence shown here is derived from an EMBL/GenBank/DDBJ whole genome shotgun (WGS) entry which is preliminary data.</text>
</comment>
<evidence type="ECO:0000313" key="3">
    <source>
        <dbReference type="Proteomes" id="UP001266305"/>
    </source>
</evidence>
<evidence type="ECO:0000256" key="1">
    <source>
        <dbReference type="SAM" id="MobiDB-lite"/>
    </source>
</evidence>
<organism evidence="2 3">
    <name type="scientific">Saguinus oedipus</name>
    <name type="common">Cotton-top tamarin</name>
    <name type="synonym">Oedipomidas oedipus</name>
    <dbReference type="NCBI Taxonomy" id="9490"/>
    <lineage>
        <taxon>Eukaryota</taxon>
        <taxon>Metazoa</taxon>
        <taxon>Chordata</taxon>
        <taxon>Craniata</taxon>
        <taxon>Vertebrata</taxon>
        <taxon>Euteleostomi</taxon>
        <taxon>Mammalia</taxon>
        <taxon>Eutheria</taxon>
        <taxon>Euarchontoglires</taxon>
        <taxon>Primates</taxon>
        <taxon>Haplorrhini</taxon>
        <taxon>Platyrrhini</taxon>
        <taxon>Cebidae</taxon>
        <taxon>Callitrichinae</taxon>
        <taxon>Saguinus</taxon>
    </lineage>
</organism>
<evidence type="ECO:0000313" key="2">
    <source>
        <dbReference type="EMBL" id="KAK2090067.1"/>
    </source>
</evidence>
<dbReference type="Proteomes" id="UP001266305">
    <property type="component" value="Unassembled WGS sequence"/>
</dbReference>
<accession>A0ABQ9U0Z8</accession>
<sequence>VPLAPSEYGQGDEGTWWGEGTGYVSKLSSLCLSVTQHGNFSTTWPRTTSQAAQSKRERASPMVSSFRATPQRKQTQTDLANVLTAGVCPNELDFAVSWQRLGPDRLPELKKQCHVQT</sequence>
<reference evidence="2 3" key="1">
    <citation type="submission" date="2023-05" db="EMBL/GenBank/DDBJ databases">
        <title>B98-5 Cell Line De Novo Hybrid Assembly: An Optical Mapping Approach.</title>
        <authorList>
            <person name="Kananen K."/>
            <person name="Auerbach J.A."/>
            <person name="Kautto E."/>
            <person name="Blachly J.S."/>
        </authorList>
    </citation>
    <scope>NUCLEOTIDE SEQUENCE [LARGE SCALE GENOMIC DNA]</scope>
    <source>
        <strain evidence="2">B95-8</strain>
        <tissue evidence="2">Cell line</tissue>
    </source>
</reference>
<protein>
    <submittedName>
        <fullName evidence="2">Uncharacterized protein</fullName>
    </submittedName>
</protein>
<name>A0ABQ9U0Z8_SAGOE</name>
<gene>
    <name evidence="2" type="ORF">P7K49_031323</name>
</gene>
<feature type="region of interest" description="Disordered" evidence="1">
    <location>
        <begin position="42"/>
        <end position="75"/>
    </location>
</feature>
<feature type="compositionally biased region" description="Polar residues" evidence="1">
    <location>
        <begin position="62"/>
        <end position="75"/>
    </location>
</feature>
<proteinExistence type="predicted"/>
<feature type="compositionally biased region" description="Polar residues" evidence="1">
    <location>
        <begin position="42"/>
        <end position="53"/>
    </location>
</feature>
<feature type="non-terminal residue" evidence="2">
    <location>
        <position position="1"/>
    </location>
</feature>
<dbReference type="EMBL" id="JASSZA010000017">
    <property type="protein sequence ID" value="KAK2090067.1"/>
    <property type="molecule type" value="Genomic_DNA"/>
</dbReference>